<evidence type="ECO:0000313" key="1">
    <source>
        <dbReference type="EMBL" id="SBP43155.1"/>
    </source>
</evidence>
<organism evidence="1">
    <name type="scientific">Nothobranchius furzeri</name>
    <name type="common">Turquoise killifish</name>
    <dbReference type="NCBI Taxonomy" id="105023"/>
    <lineage>
        <taxon>Eukaryota</taxon>
        <taxon>Metazoa</taxon>
        <taxon>Chordata</taxon>
        <taxon>Craniata</taxon>
        <taxon>Vertebrata</taxon>
        <taxon>Euteleostomi</taxon>
        <taxon>Actinopterygii</taxon>
        <taxon>Neopterygii</taxon>
        <taxon>Teleostei</taxon>
        <taxon>Neoteleostei</taxon>
        <taxon>Acanthomorphata</taxon>
        <taxon>Ovalentaria</taxon>
        <taxon>Atherinomorphae</taxon>
        <taxon>Cyprinodontiformes</taxon>
        <taxon>Nothobranchiidae</taxon>
        <taxon>Nothobranchius</taxon>
    </lineage>
</organism>
<gene>
    <name evidence="1" type="primary">Nfu_g_1_019965</name>
</gene>
<sequence>VPICFIYSCDNNPGSSYHVSLPSSGRPLSVPHLPLPPGSSTHPDLTHLPPLPFILKNVSLSDCSYPPAICPLKLLSILTLFSSLDPITPRTRPPNQPLSLLFCCALSSRLFSPLF</sequence>
<reference evidence="1" key="2">
    <citation type="submission" date="2016-06" db="EMBL/GenBank/DDBJ databases">
        <title>The genome of a short-lived fish provides insights into sex chromosome evolution and the genetic control of aging.</title>
        <authorList>
            <person name="Reichwald K."/>
            <person name="Felder M."/>
            <person name="Petzold A."/>
            <person name="Koch P."/>
            <person name="Groth M."/>
            <person name="Platzer M."/>
        </authorList>
    </citation>
    <scope>NUCLEOTIDE SEQUENCE</scope>
    <source>
        <tissue evidence="1">Brain</tissue>
    </source>
</reference>
<accession>A0A1A7ZMA0</accession>
<dbReference type="EMBL" id="HADY01004670">
    <property type="protein sequence ID" value="SBP43155.1"/>
    <property type="molecule type" value="Transcribed_RNA"/>
</dbReference>
<feature type="non-terminal residue" evidence="1">
    <location>
        <position position="1"/>
    </location>
</feature>
<proteinExistence type="predicted"/>
<name>A0A1A7ZMA0_NOTFU</name>
<protein>
    <submittedName>
        <fullName evidence="1">Uncharacterized protein</fullName>
    </submittedName>
</protein>
<reference evidence="1" key="1">
    <citation type="submission" date="2016-05" db="EMBL/GenBank/DDBJ databases">
        <authorList>
            <person name="Lavstsen T."/>
            <person name="Jespersen J.S."/>
        </authorList>
    </citation>
    <scope>NUCLEOTIDE SEQUENCE</scope>
    <source>
        <tissue evidence="1">Brain</tissue>
    </source>
</reference>
<dbReference type="AlphaFoldDB" id="A0A1A7ZMA0"/>